<name>A0A0R2B8A8_SECCO</name>
<dbReference type="Pfam" id="PF08282">
    <property type="entry name" value="Hydrolase_3"/>
    <property type="match status" value="1"/>
</dbReference>
<gene>
    <name evidence="1" type="ORF">FC82_GL002185</name>
</gene>
<dbReference type="GO" id="GO:0005829">
    <property type="term" value="C:cytosol"/>
    <property type="evidence" value="ECO:0007669"/>
    <property type="project" value="TreeGrafter"/>
</dbReference>
<dbReference type="PANTHER" id="PTHR10000">
    <property type="entry name" value="PHOSPHOSERINE PHOSPHATASE"/>
    <property type="match status" value="1"/>
</dbReference>
<dbReference type="PATRIC" id="fig|1423733.4.peg.2293"/>
<dbReference type="Gene3D" id="3.30.1240.10">
    <property type="match status" value="1"/>
</dbReference>
<dbReference type="InterPro" id="IPR023214">
    <property type="entry name" value="HAD_sf"/>
</dbReference>
<dbReference type="PROSITE" id="PS01229">
    <property type="entry name" value="COF_2"/>
    <property type="match status" value="1"/>
</dbReference>
<protein>
    <submittedName>
        <fullName evidence="1">Cof-like hydrolase</fullName>
    </submittedName>
</protein>
<dbReference type="EMBL" id="AYYR01000046">
    <property type="protein sequence ID" value="KRM75677.1"/>
    <property type="molecule type" value="Genomic_DNA"/>
</dbReference>
<dbReference type="InterPro" id="IPR000150">
    <property type="entry name" value="Cof"/>
</dbReference>
<dbReference type="Proteomes" id="UP000051845">
    <property type="component" value="Unassembled WGS sequence"/>
</dbReference>
<dbReference type="InterPro" id="IPR036412">
    <property type="entry name" value="HAD-like_sf"/>
</dbReference>
<keyword evidence="1" id="KW-0378">Hydrolase</keyword>
<dbReference type="STRING" id="33960.TY91_15675"/>
<dbReference type="AlphaFoldDB" id="A0A0R2B8A8"/>
<dbReference type="GO" id="GO:0000287">
    <property type="term" value="F:magnesium ion binding"/>
    <property type="evidence" value="ECO:0007669"/>
    <property type="project" value="TreeGrafter"/>
</dbReference>
<dbReference type="SUPFAM" id="SSF56784">
    <property type="entry name" value="HAD-like"/>
    <property type="match status" value="1"/>
</dbReference>
<dbReference type="NCBIfam" id="TIGR00099">
    <property type="entry name" value="Cof-subfamily"/>
    <property type="match status" value="1"/>
</dbReference>
<evidence type="ECO:0000313" key="1">
    <source>
        <dbReference type="EMBL" id="KRM75677.1"/>
    </source>
</evidence>
<dbReference type="GO" id="GO:0016791">
    <property type="term" value="F:phosphatase activity"/>
    <property type="evidence" value="ECO:0007669"/>
    <property type="project" value="TreeGrafter"/>
</dbReference>
<proteinExistence type="predicted"/>
<dbReference type="NCBIfam" id="TIGR01484">
    <property type="entry name" value="HAD-SF-IIB"/>
    <property type="match status" value="1"/>
</dbReference>
<comment type="caution">
    <text evidence="1">The sequence shown here is derived from an EMBL/GenBank/DDBJ whole genome shotgun (WGS) entry which is preliminary data.</text>
</comment>
<organism evidence="1 2">
    <name type="scientific">Secundilactobacillus collinoides DSM 20515 = JCM 1123</name>
    <dbReference type="NCBI Taxonomy" id="1423733"/>
    <lineage>
        <taxon>Bacteria</taxon>
        <taxon>Bacillati</taxon>
        <taxon>Bacillota</taxon>
        <taxon>Bacilli</taxon>
        <taxon>Lactobacillales</taxon>
        <taxon>Lactobacillaceae</taxon>
        <taxon>Secundilactobacillus</taxon>
    </lineage>
</organism>
<accession>A0A0R2B8A8</accession>
<dbReference type="Gene3D" id="3.40.50.1000">
    <property type="entry name" value="HAD superfamily/HAD-like"/>
    <property type="match status" value="1"/>
</dbReference>
<evidence type="ECO:0000313" key="2">
    <source>
        <dbReference type="Proteomes" id="UP000051845"/>
    </source>
</evidence>
<dbReference type="InterPro" id="IPR006379">
    <property type="entry name" value="HAD-SF_hydro_IIB"/>
</dbReference>
<dbReference type="RefSeq" id="WP_056996749.1">
    <property type="nucleotide sequence ID" value="NZ_AYYR01000046.1"/>
</dbReference>
<dbReference type="PANTHER" id="PTHR10000:SF8">
    <property type="entry name" value="HAD SUPERFAMILY HYDROLASE-LIKE, TYPE 3"/>
    <property type="match status" value="1"/>
</dbReference>
<reference evidence="1 2" key="1">
    <citation type="journal article" date="2015" name="Genome Announc.">
        <title>Expanding the biotechnology potential of lactobacilli through comparative genomics of 213 strains and associated genera.</title>
        <authorList>
            <person name="Sun Z."/>
            <person name="Harris H.M."/>
            <person name="McCann A."/>
            <person name="Guo C."/>
            <person name="Argimon S."/>
            <person name="Zhang W."/>
            <person name="Yang X."/>
            <person name="Jeffery I.B."/>
            <person name="Cooney J.C."/>
            <person name="Kagawa T.F."/>
            <person name="Liu W."/>
            <person name="Song Y."/>
            <person name="Salvetti E."/>
            <person name="Wrobel A."/>
            <person name="Rasinkangas P."/>
            <person name="Parkhill J."/>
            <person name="Rea M.C."/>
            <person name="O'Sullivan O."/>
            <person name="Ritari J."/>
            <person name="Douillard F.P."/>
            <person name="Paul Ross R."/>
            <person name="Yang R."/>
            <person name="Briner A.E."/>
            <person name="Felis G.E."/>
            <person name="de Vos W.M."/>
            <person name="Barrangou R."/>
            <person name="Klaenhammer T.R."/>
            <person name="Caufield P.W."/>
            <person name="Cui Y."/>
            <person name="Zhang H."/>
            <person name="O'Toole P.W."/>
        </authorList>
    </citation>
    <scope>NUCLEOTIDE SEQUENCE [LARGE SCALE GENOMIC DNA]</scope>
    <source>
        <strain evidence="1 2">DSM 20515</strain>
    </source>
</reference>
<sequence length="272" mass="29639">MIKHIFSDMDGTLLNDRGDLTATNQALIQSAHIPITLVSARSPKQMAAAIEALNLTAPQVGFNGGLIYQMVDGQPRVIEDRPIDNAVVQKIMRLLAAHFPNVSISLYDLTNWYVTQIDDGVEHLGKIMPQGPIVKSTDELIADMPTIYKITFTILNYDVMTGVMALLNDASLPGAAVQASSHVYLDITNEAAKKSRGVRYIADYEKLDLQDTAAFGDGPNDLPMLRLVGRPIVMGNGLDEVKAGADRITDDNEHDGVGRGIHKFILEDGKTK</sequence>